<dbReference type="AlphaFoldDB" id="A0A971S2F8"/>
<reference evidence="1" key="2">
    <citation type="submission" date="2020-01" db="EMBL/GenBank/DDBJ databases">
        <authorList>
            <person name="Campanaro S."/>
        </authorList>
    </citation>
    <scope>NUCLEOTIDE SEQUENCE</scope>
    <source>
        <strain evidence="1">AS06rmzACSIP_7</strain>
    </source>
</reference>
<evidence type="ECO:0000313" key="1">
    <source>
        <dbReference type="EMBL" id="NLW36901.1"/>
    </source>
</evidence>
<organism evidence="1 2">
    <name type="scientific">Syntrophorhabdus aromaticivorans</name>
    <dbReference type="NCBI Taxonomy" id="328301"/>
    <lineage>
        <taxon>Bacteria</taxon>
        <taxon>Pseudomonadati</taxon>
        <taxon>Thermodesulfobacteriota</taxon>
        <taxon>Syntrophorhabdia</taxon>
        <taxon>Syntrophorhabdales</taxon>
        <taxon>Syntrophorhabdaceae</taxon>
        <taxon>Syntrophorhabdus</taxon>
    </lineage>
</organism>
<dbReference type="EMBL" id="JAAYEE010000319">
    <property type="protein sequence ID" value="NLW36901.1"/>
    <property type="molecule type" value="Genomic_DNA"/>
</dbReference>
<evidence type="ECO:0000313" key="2">
    <source>
        <dbReference type="Proteomes" id="UP000777265"/>
    </source>
</evidence>
<accession>A0A971S2F8</accession>
<reference evidence="1" key="1">
    <citation type="journal article" date="2020" name="Biotechnol. Biofuels">
        <title>New insights from the biogas microbiome by comprehensive genome-resolved metagenomics of nearly 1600 species originating from multiple anaerobic digesters.</title>
        <authorList>
            <person name="Campanaro S."/>
            <person name="Treu L."/>
            <person name="Rodriguez-R L.M."/>
            <person name="Kovalovszki A."/>
            <person name="Ziels R.M."/>
            <person name="Maus I."/>
            <person name="Zhu X."/>
            <person name="Kougias P.G."/>
            <person name="Basile A."/>
            <person name="Luo G."/>
            <person name="Schluter A."/>
            <person name="Konstantinidis K.T."/>
            <person name="Angelidaki I."/>
        </authorList>
    </citation>
    <scope>NUCLEOTIDE SEQUENCE</scope>
    <source>
        <strain evidence="1">AS06rmzACSIP_7</strain>
    </source>
</reference>
<name>A0A971S2F8_9BACT</name>
<sequence length="58" mass="6465">MTLYEVLKDMERMEHDSSVKCMNEGNLDAYLWHDGCAAGIRSALNQLTVETAGMEASK</sequence>
<proteinExistence type="predicted"/>
<dbReference type="Proteomes" id="UP000777265">
    <property type="component" value="Unassembled WGS sequence"/>
</dbReference>
<comment type="caution">
    <text evidence="1">The sequence shown here is derived from an EMBL/GenBank/DDBJ whole genome shotgun (WGS) entry which is preliminary data.</text>
</comment>
<gene>
    <name evidence="1" type="ORF">GXY80_15720</name>
</gene>
<protein>
    <submittedName>
        <fullName evidence="1">Uncharacterized protein</fullName>
    </submittedName>
</protein>